<dbReference type="Proteomes" id="UP000001959">
    <property type="component" value="Chromosome"/>
</dbReference>
<reference evidence="1 2" key="1">
    <citation type="journal article" date="2006" name="J. Bacteriol.">
        <title>Comparative genomic evidence for a close relationship between the dimorphic prosthecate bacteria Hyphomonas neptunium and Caulobacter crescentus.</title>
        <authorList>
            <person name="Badger J.H."/>
            <person name="Hoover T.R."/>
            <person name="Brun Y.V."/>
            <person name="Weiner R.M."/>
            <person name="Laub M.T."/>
            <person name="Alexandre G."/>
            <person name="Mrazek J."/>
            <person name="Ren Q."/>
            <person name="Paulsen I.T."/>
            <person name="Nelson K.E."/>
            <person name="Khouri H.M."/>
            <person name="Radune D."/>
            <person name="Sosa J."/>
            <person name="Dodson R.J."/>
            <person name="Sullivan S.A."/>
            <person name="Rosovitz M.J."/>
            <person name="Madupu R."/>
            <person name="Brinkac L.M."/>
            <person name="Durkin A.S."/>
            <person name="Daugherty S.C."/>
            <person name="Kothari S.P."/>
            <person name="Giglio M.G."/>
            <person name="Zhou L."/>
            <person name="Haft D.H."/>
            <person name="Selengut J.D."/>
            <person name="Davidsen T.M."/>
            <person name="Yang Q."/>
            <person name="Zafar N."/>
            <person name="Ward N.L."/>
        </authorList>
    </citation>
    <scope>NUCLEOTIDE SEQUENCE [LARGE SCALE GENOMIC DNA]</scope>
    <source>
        <strain evidence="1 2">ATCC 15444</strain>
    </source>
</reference>
<sequence>MNLMSAFPREDLFRRAINQKAFQLPKQVEPDCRLQSSQPAEGHFRIGAGRLPRAAQRQFRTGRSQSYISKETLRGRLQAHPFTGFRCC</sequence>
<accession>Q0C472</accession>
<protein>
    <submittedName>
        <fullName evidence="1">Uncharacterized protein</fullName>
    </submittedName>
</protein>
<dbReference type="AlphaFoldDB" id="Q0C472"/>
<dbReference type="EMBL" id="CP000158">
    <property type="protein sequence ID" value="ABI78395.1"/>
    <property type="molecule type" value="Genomic_DNA"/>
</dbReference>
<organism evidence="1 2">
    <name type="scientific">Hyphomonas neptunium (strain ATCC 15444)</name>
    <dbReference type="NCBI Taxonomy" id="228405"/>
    <lineage>
        <taxon>Bacteria</taxon>
        <taxon>Pseudomonadati</taxon>
        <taxon>Pseudomonadota</taxon>
        <taxon>Alphaproteobacteria</taxon>
        <taxon>Hyphomonadales</taxon>
        <taxon>Hyphomonadaceae</taxon>
        <taxon>Hyphomonas</taxon>
    </lineage>
</organism>
<gene>
    <name evidence="1" type="ordered locus">HNE_0743</name>
</gene>
<evidence type="ECO:0000313" key="2">
    <source>
        <dbReference type="Proteomes" id="UP000001959"/>
    </source>
</evidence>
<name>Q0C472_HYPNA</name>
<dbReference type="HOGENOM" id="CLU_2464863_0_0_5"/>
<keyword evidence="2" id="KW-1185">Reference proteome</keyword>
<dbReference type="KEGG" id="hne:HNE_0743"/>
<evidence type="ECO:0000313" key="1">
    <source>
        <dbReference type="EMBL" id="ABI78395.1"/>
    </source>
</evidence>
<proteinExistence type="predicted"/>